<dbReference type="PANTHER" id="PTHR46177">
    <property type="entry name" value="INTEGRASE CATALYTIC DOMAIN-CONTAINING PROTEIN"/>
    <property type="match status" value="1"/>
</dbReference>
<reference evidence="3 4" key="1">
    <citation type="submission" date="2019-02" db="EMBL/GenBank/DDBJ databases">
        <title>Genome sequencing of the rare red list fungi Antrodiella citrinella (Flaviporus citrinellus).</title>
        <authorList>
            <person name="Buettner E."/>
            <person name="Kellner H."/>
        </authorList>
    </citation>
    <scope>NUCLEOTIDE SEQUENCE [LARGE SCALE GENOMIC DNA]</scope>
    <source>
        <strain evidence="3 4">DSM 108506</strain>
    </source>
</reference>
<feature type="region of interest" description="Disordered" evidence="1">
    <location>
        <begin position="1"/>
        <end position="29"/>
    </location>
</feature>
<dbReference type="PANTHER" id="PTHR46177:SF1">
    <property type="entry name" value="INTEGRASE CATALYTIC DOMAIN-CONTAINING PROTEIN"/>
    <property type="match status" value="1"/>
</dbReference>
<gene>
    <name evidence="3" type="ORF">EUX98_g6112</name>
</gene>
<dbReference type="AlphaFoldDB" id="A0A4S4MQ39"/>
<dbReference type="EMBL" id="SGPM01000204">
    <property type="protein sequence ID" value="THH28069.1"/>
    <property type="molecule type" value="Genomic_DNA"/>
</dbReference>
<feature type="compositionally biased region" description="Gly residues" evidence="1">
    <location>
        <begin position="12"/>
        <end position="21"/>
    </location>
</feature>
<keyword evidence="4" id="KW-1185">Reference proteome</keyword>
<comment type="caution">
    <text evidence="3">The sequence shown here is derived from an EMBL/GenBank/DDBJ whole genome shotgun (WGS) entry which is preliminary data.</text>
</comment>
<dbReference type="InterPro" id="IPR058913">
    <property type="entry name" value="Integrase_dom_put"/>
</dbReference>
<dbReference type="OrthoDB" id="5392716at2759"/>
<evidence type="ECO:0000313" key="4">
    <source>
        <dbReference type="Proteomes" id="UP000308730"/>
    </source>
</evidence>
<accession>A0A4S4MQ39</accession>
<sequence>MDNGERAAVDGAGPGSSGGTEGSDRCPGVDDPRICDILTEYHRRGITDKYKISLLLSEEHGIKMSARTVTRRRGAFGLKASGATTRELADTFKRQLVLDELERHPSRQAGPRRIRERIANATGVHLTREFITNEMRAVDAEGFELRKPKTKKPRRTGLVSLGPHHEWSADGHDKLSRIGFPIYGFRDVCTAKFLKLLALPNNRLKLAIAYLYLMVVKEQGGVPLQSTTDCGSETTLMYGLANALREAVSPDLPTSELPAHRFLRSVHNITIERGWIPVRHEVGDNVHVFWEAGADVYDANDEDHYILARWLFSILVQRELDTFVDSYNNHRIRKDRRKALPSGMSPNEAMVLYKSYGGIFCLQPVDPALIDQLMVEIGGEDLLRFVSVEYETRALEVYRTLGLSVLNFQNVWTVFQDMLPHMAENVE</sequence>
<organism evidence="3 4">
    <name type="scientific">Antrodiella citrinella</name>
    <dbReference type="NCBI Taxonomy" id="2447956"/>
    <lineage>
        <taxon>Eukaryota</taxon>
        <taxon>Fungi</taxon>
        <taxon>Dikarya</taxon>
        <taxon>Basidiomycota</taxon>
        <taxon>Agaricomycotina</taxon>
        <taxon>Agaricomycetes</taxon>
        <taxon>Polyporales</taxon>
        <taxon>Steccherinaceae</taxon>
        <taxon>Antrodiella</taxon>
    </lineage>
</organism>
<dbReference type="Pfam" id="PF24764">
    <property type="entry name" value="rva_4"/>
    <property type="match status" value="1"/>
</dbReference>
<name>A0A4S4MQ39_9APHY</name>
<feature type="domain" description="Integrase core" evidence="2">
    <location>
        <begin position="163"/>
        <end position="339"/>
    </location>
</feature>
<evidence type="ECO:0000259" key="2">
    <source>
        <dbReference type="Pfam" id="PF24764"/>
    </source>
</evidence>
<evidence type="ECO:0000313" key="3">
    <source>
        <dbReference type="EMBL" id="THH28069.1"/>
    </source>
</evidence>
<protein>
    <recommendedName>
        <fullName evidence="2">Integrase core domain-containing protein</fullName>
    </recommendedName>
</protein>
<proteinExistence type="predicted"/>
<dbReference type="Proteomes" id="UP000308730">
    <property type="component" value="Unassembled WGS sequence"/>
</dbReference>
<evidence type="ECO:0000256" key="1">
    <source>
        <dbReference type="SAM" id="MobiDB-lite"/>
    </source>
</evidence>